<geneLocation type="plasmid" evidence="9 10">
    <name>pSMR1-3</name>
</geneLocation>
<dbReference type="Pfam" id="PF00005">
    <property type="entry name" value="ABC_tran"/>
    <property type="match status" value="1"/>
</dbReference>
<keyword evidence="9" id="KW-0614">Plasmid</keyword>
<accession>A0A221K7M2</accession>
<keyword evidence="7" id="KW-0472">Membrane</keyword>
<evidence type="ECO:0000313" key="10">
    <source>
        <dbReference type="Proteomes" id="UP000199754"/>
    </source>
</evidence>
<evidence type="ECO:0000256" key="6">
    <source>
        <dbReference type="ARBA" id="ARBA00022840"/>
    </source>
</evidence>
<gene>
    <name evidence="9" type="primary">artM</name>
    <name evidence="9" type="ORF">SULPSESMR1_04282</name>
</gene>
<dbReference type="PANTHER" id="PTHR43166">
    <property type="entry name" value="AMINO ACID IMPORT ATP-BINDING PROTEIN"/>
    <property type="match status" value="1"/>
</dbReference>
<evidence type="ECO:0000256" key="3">
    <source>
        <dbReference type="ARBA" id="ARBA00022448"/>
    </source>
</evidence>
<dbReference type="InterPro" id="IPR030679">
    <property type="entry name" value="ABC_ATPase_HisP-typ"/>
</dbReference>
<evidence type="ECO:0000256" key="5">
    <source>
        <dbReference type="ARBA" id="ARBA00022741"/>
    </source>
</evidence>
<sequence length="262" mass="29326">MTNTPILEVKDLQKYFGTHHVLRGMDLSVSAGETICLLGSSGSGKSTFLRCLNFMEMPSAGTITLDGNVVGMPSGQRDGSSTFTYRERDLIKVRSRIGMVFQQFNLFPHMTVLENVMEGLVIVRKLSRAEAENIARRNLEQVDMWDKAHQYPSRLSGGQQQRVAIARSLAMEPDVMLFDEVTSSLDPELVGEVLRSIQSLAKSGMTMIVVTHELGFAYHVADRVLFLHQGKILEQGTPQEVLKTPKESRTQEFLAGFNEFHF</sequence>
<keyword evidence="3" id="KW-0813">Transport</keyword>
<dbReference type="InterPro" id="IPR003593">
    <property type="entry name" value="AAA+_ATPase"/>
</dbReference>
<dbReference type="CDD" id="cd03262">
    <property type="entry name" value="ABC_HisP_GlnQ"/>
    <property type="match status" value="1"/>
</dbReference>
<dbReference type="PROSITE" id="PS50893">
    <property type="entry name" value="ABC_TRANSPORTER_2"/>
    <property type="match status" value="1"/>
</dbReference>
<keyword evidence="10" id="KW-1185">Reference proteome</keyword>
<dbReference type="GO" id="GO:0016887">
    <property type="term" value="F:ATP hydrolysis activity"/>
    <property type="evidence" value="ECO:0007669"/>
    <property type="project" value="InterPro"/>
</dbReference>
<evidence type="ECO:0000256" key="2">
    <source>
        <dbReference type="ARBA" id="ARBA00005417"/>
    </source>
</evidence>
<evidence type="ECO:0000256" key="7">
    <source>
        <dbReference type="ARBA" id="ARBA00023136"/>
    </source>
</evidence>
<dbReference type="PROSITE" id="PS00211">
    <property type="entry name" value="ABC_TRANSPORTER_1"/>
    <property type="match status" value="1"/>
</dbReference>
<proteinExistence type="inferred from homology"/>
<name>A0A221K7M2_9RHOB</name>
<keyword evidence="6 9" id="KW-0067">ATP-binding</keyword>
<dbReference type="KEGG" id="spse:SULPSESMR1_04282"/>
<dbReference type="GO" id="GO:0015424">
    <property type="term" value="F:ABC-type amino acid transporter activity"/>
    <property type="evidence" value="ECO:0007669"/>
    <property type="project" value="InterPro"/>
</dbReference>
<protein>
    <submittedName>
        <fullName evidence="9">Arginine transport ATP-binding protein ArtM</fullName>
    </submittedName>
</protein>
<keyword evidence="5" id="KW-0547">Nucleotide-binding</keyword>
<evidence type="ECO:0000259" key="8">
    <source>
        <dbReference type="PROSITE" id="PS50893"/>
    </source>
</evidence>
<dbReference type="SUPFAM" id="SSF52540">
    <property type="entry name" value="P-loop containing nucleoside triphosphate hydrolases"/>
    <property type="match status" value="1"/>
</dbReference>
<dbReference type="GO" id="GO:0005524">
    <property type="term" value="F:ATP binding"/>
    <property type="evidence" value="ECO:0007669"/>
    <property type="project" value="UniProtKB-KW"/>
</dbReference>
<dbReference type="InterPro" id="IPR050086">
    <property type="entry name" value="MetN_ABC_transporter-like"/>
</dbReference>
<evidence type="ECO:0000313" key="9">
    <source>
        <dbReference type="EMBL" id="ASM75008.1"/>
    </source>
</evidence>
<feature type="domain" description="ABC transporter" evidence="8">
    <location>
        <begin position="7"/>
        <end position="254"/>
    </location>
</feature>
<keyword evidence="4" id="KW-1003">Cell membrane</keyword>
<dbReference type="EMBL" id="CP022418">
    <property type="protein sequence ID" value="ASM75008.1"/>
    <property type="molecule type" value="Genomic_DNA"/>
</dbReference>
<dbReference type="FunFam" id="3.40.50.300:FF:000020">
    <property type="entry name" value="Amino acid ABC transporter ATP-binding component"/>
    <property type="match status" value="1"/>
</dbReference>
<dbReference type="InterPro" id="IPR027417">
    <property type="entry name" value="P-loop_NTPase"/>
</dbReference>
<comment type="subcellular location">
    <subcellularLocation>
        <location evidence="1">Cell membrane</location>
        <topology evidence="1">Peripheral membrane protein</topology>
    </subcellularLocation>
</comment>
<evidence type="ECO:0000256" key="4">
    <source>
        <dbReference type="ARBA" id="ARBA00022475"/>
    </source>
</evidence>
<dbReference type="RefSeq" id="WP_089423030.1">
    <property type="nucleotide sequence ID" value="NZ_CP022418.1"/>
</dbReference>
<dbReference type="PIRSF" id="PIRSF039085">
    <property type="entry name" value="ABC_ATPase_HisP"/>
    <property type="match status" value="1"/>
</dbReference>
<evidence type="ECO:0000256" key="1">
    <source>
        <dbReference type="ARBA" id="ARBA00004202"/>
    </source>
</evidence>
<dbReference type="AlphaFoldDB" id="A0A221K7M2"/>
<comment type="similarity">
    <text evidence="2">Belongs to the ABC transporter superfamily.</text>
</comment>
<dbReference type="Gene3D" id="3.40.50.300">
    <property type="entry name" value="P-loop containing nucleotide triphosphate hydrolases"/>
    <property type="match status" value="1"/>
</dbReference>
<dbReference type="PANTHER" id="PTHR43166:SF35">
    <property type="entry name" value="L-CYSTINE IMPORT ATP-BINDING PROTEIN TCYN"/>
    <property type="match status" value="1"/>
</dbReference>
<reference evidence="9 10" key="1">
    <citation type="submission" date="2017-07" db="EMBL/GenBank/DDBJ databases">
        <title>Genome Sequence of Sulfitobacter pseudonitzschiae Strain SMR1 Isolated from a culture of the Diatom Skeletonema marinoi.</title>
        <authorList>
            <person name="Topel M."/>
            <person name="Pinder M.I.M."/>
            <person name="Johansson O.N."/>
            <person name="Kourtchenko O."/>
            <person name="Godhe A."/>
            <person name="Clarke A.K."/>
        </authorList>
    </citation>
    <scope>NUCLEOTIDE SEQUENCE [LARGE SCALE GENOMIC DNA]</scope>
    <source>
        <strain evidence="9 10">SMR1</strain>
        <plasmid evidence="9 10">pSMR1-3</plasmid>
    </source>
</reference>
<dbReference type="Proteomes" id="UP000199754">
    <property type="component" value="Plasmid pSMR1-3"/>
</dbReference>
<dbReference type="InterPro" id="IPR003439">
    <property type="entry name" value="ABC_transporter-like_ATP-bd"/>
</dbReference>
<dbReference type="SMART" id="SM00382">
    <property type="entry name" value="AAA"/>
    <property type="match status" value="1"/>
</dbReference>
<dbReference type="InterPro" id="IPR017871">
    <property type="entry name" value="ABC_transporter-like_CS"/>
</dbReference>
<dbReference type="GO" id="GO:0005886">
    <property type="term" value="C:plasma membrane"/>
    <property type="evidence" value="ECO:0007669"/>
    <property type="project" value="UniProtKB-SubCell"/>
</dbReference>
<organism evidence="9 10">
    <name type="scientific">Pseudosulfitobacter pseudonitzschiae</name>
    <dbReference type="NCBI Taxonomy" id="1402135"/>
    <lineage>
        <taxon>Bacteria</taxon>
        <taxon>Pseudomonadati</taxon>
        <taxon>Pseudomonadota</taxon>
        <taxon>Alphaproteobacteria</taxon>
        <taxon>Rhodobacterales</taxon>
        <taxon>Roseobacteraceae</taxon>
        <taxon>Pseudosulfitobacter</taxon>
    </lineage>
</organism>